<evidence type="ECO:0000256" key="6">
    <source>
        <dbReference type="ARBA" id="ARBA00023136"/>
    </source>
</evidence>
<accession>A0A0M2PYE4</accession>
<dbReference type="InterPro" id="IPR027417">
    <property type="entry name" value="P-loop_NTPase"/>
</dbReference>
<dbReference type="InterPro" id="IPR003439">
    <property type="entry name" value="ABC_transporter-like_ATP-bd"/>
</dbReference>
<dbReference type="SMART" id="SM00382">
    <property type="entry name" value="AAA"/>
    <property type="match status" value="1"/>
</dbReference>
<dbReference type="GO" id="GO:0140359">
    <property type="term" value="F:ABC-type transporter activity"/>
    <property type="evidence" value="ECO:0007669"/>
    <property type="project" value="InterPro"/>
</dbReference>
<evidence type="ECO:0000256" key="4">
    <source>
        <dbReference type="ARBA" id="ARBA00022840"/>
    </source>
</evidence>
<dbReference type="InterPro" id="IPR039421">
    <property type="entry name" value="Type_1_exporter"/>
</dbReference>
<sequence length="747" mass="82462">MNRRFRLLLAFARLFPGRVIASIVLGFSSALFNGVNTTLLVPILLQLVGQSIQFGSVPPLIQRLLSPFEAMPEQQRLILLLTAAIVTILLKNITSYINTLVNVSLRRGLLNQLRSKGFDMLFAVDIDFYNQYQVGDIIRQVNGETSRTAGAIINLIAIVNIVLNVTVFTLILLAISWPLTLISLGLVSVAVMANQIFISRAKALGKELTVRTKEFSVRLLETLNGIRLIRSVATEDWERQRIIALIHAHEKAEFRSQMNSAAIGPINEITSILVLICIVLIGRFLFRNDLEGLSTILLVYLVALFRLLPFLGQLNQVRNGLANTAASVELIDDFLRWDNKPFMSQGHHPFQGLEQGITFKHLGFKYPGRSKTIIHDVNLTLPRGKTLALVGSSGSGKSTLINLLARFYDPVGGHILVDDRDLRELELGSFRRRVGLVSQDTFLFNDSVRNNIAYARMSATDSEIEQAAQRANALEFIEQLPQGWDTHIGDRGVMLSGGQRQRLAIARALLQDPDILLLDEATSALDTVSERLVQQALEELSRDRTVLVVAHRLSTIRNADQIAVMDQGRVVEVGTHGELLQRQGKYAQLWNLQFGEPAPGEAAETPLIMGQPSGPTQVALNQMFSTLEVLETVLLESGLGQTASTQANLATLSQEAYGAATDLLQVMQGSEQKIAEFAQTSYQARTYLSSMIGSLQLVIEGITDSWEEEQELIQEAYQAGTGLLELLHLKSANAALDPMDESVTLVD</sequence>
<dbReference type="InterPro" id="IPR036640">
    <property type="entry name" value="ABC1_TM_sf"/>
</dbReference>
<organism evidence="10 11">
    <name type="scientific">Prochlorothrix hollandica PCC 9006 = CALU 1027</name>
    <dbReference type="NCBI Taxonomy" id="317619"/>
    <lineage>
        <taxon>Bacteria</taxon>
        <taxon>Bacillati</taxon>
        <taxon>Cyanobacteriota</taxon>
        <taxon>Cyanophyceae</taxon>
        <taxon>Prochlorotrichales</taxon>
        <taxon>Prochlorotrichaceae</taxon>
        <taxon>Prochlorothrix</taxon>
    </lineage>
</organism>
<evidence type="ECO:0000313" key="10">
    <source>
        <dbReference type="EMBL" id="KKI99396.1"/>
    </source>
</evidence>
<dbReference type="InterPro" id="IPR011527">
    <property type="entry name" value="ABC1_TM_dom"/>
</dbReference>
<dbReference type="GO" id="GO:0016887">
    <property type="term" value="F:ATP hydrolysis activity"/>
    <property type="evidence" value="ECO:0007669"/>
    <property type="project" value="InterPro"/>
</dbReference>
<evidence type="ECO:0000259" key="9">
    <source>
        <dbReference type="PROSITE" id="PS50929"/>
    </source>
</evidence>
<dbReference type="PANTHER" id="PTHR24221:SF654">
    <property type="entry name" value="ATP-BINDING CASSETTE SUB-FAMILY B MEMBER 6"/>
    <property type="match status" value="1"/>
</dbReference>
<keyword evidence="2 7" id="KW-0812">Transmembrane</keyword>
<dbReference type="Gene3D" id="1.20.1560.10">
    <property type="entry name" value="ABC transporter type 1, transmembrane domain"/>
    <property type="match status" value="1"/>
</dbReference>
<dbReference type="STRING" id="317619.GCA_000332315_02358"/>
<feature type="transmembrane region" description="Helical" evidence="7">
    <location>
        <begin position="181"/>
        <end position="198"/>
    </location>
</feature>
<dbReference type="EMBL" id="AJTX02000006">
    <property type="protein sequence ID" value="KKI99396.1"/>
    <property type="molecule type" value="Genomic_DNA"/>
</dbReference>
<evidence type="ECO:0000313" key="11">
    <source>
        <dbReference type="Proteomes" id="UP000034681"/>
    </source>
</evidence>
<feature type="transmembrane region" description="Helical" evidence="7">
    <location>
        <begin position="265"/>
        <end position="286"/>
    </location>
</feature>
<evidence type="ECO:0000256" key="5">
    <source>
        <dbReference type="ARBA" id="ARBA00022989"/>
    </source>
</evidence>
<dbReference type="eggNOG" id="COG1132">
    <property type="taxonomic scope" value="Bacteria"/>
</dbReference>
<proteinExistence type="predicted"/>
<dbReference type="SUPFAM" id="SSF52540">
    <property type="entry name" value="P-loop containing nucleoside triphosphate hydrolases"/>
    <property type="match status" value="1"/>
</dbReference>
<dbReference type="AlphaFoldDB" id="A0A0M2PYE4"/>
<comment type="subcellular location">
    <subcellularLocation>
        <location evidence="1">Cell membrane</location>
        <topology evidence="1">Multi-pass membrane protein</topology>
    </subcellularLocation>
</comment>
<dbReference type="InterPro" id="IPR003593">
    <property type="entry name" value="AAA+_ATPase"/>
</dbReference>
<feature type="transmembrane region" description="Helical" evidence="7">
    <location>
        <begin position="152"/>
        <end position="175"/>
    </location>
</feature>
<dbReference type="PROSITE" id="PS50893">
    <property type="entry name" value="ABC_TRANSPORTER_2"/>
    <property type="match status" value="1"/>
</dbReference>
<dbReference type="Pfam" id="PF00664">
    <property type="entry name" value="ABC_membrane"/>
    <property type="match status" value="1"/>
</dbReference>
<dbReference type="Gene3D" id="3.40.50.300">
    <property type="entry name" value="P-loop containing nucleotide triphosphate hydrolases"/>
    <property type="match status" value="1"/>
</dbReference>
<dbReference type="SUPFAM" id="SSF90123">
    <property type="entry name" value="ABC transporter transmembrane region"/>
    <property type="match status" value="1"/>
</dbReference>
<dbReference type="PANTHER" id="PTHR24221">
    <property type="entry name" value="ATP-BINDING CASSETTE SUB-FAMILY B"/>
    <property type="match status" value="1"/>
</dbReference>
<evidence type="ECO:0000256" key="2">
    <source>
        <dbReference type="ARBA" id="ARBA00022692"/>
    </source>
</evidence>
<evidence type="ECO:0000256" key="7">
    <source>
        <dbReference type="SAM" id="Phobius"/>
    </source>
</evidence>
<dbReference type="OrthoDB" id="9762790at2"/>
<keyword evidence="4 10" id="KW-0067">ATP-binding</keyword>
<dbReference type="PROSITE" id="PS50929">
    <property type="entry name" value="ABC_TM1F"/>
    <property type="match status" value="1"/>
</dbReference>
<dbReference type="InterPro" id="IPR017871">
    <property type="entry name" value="ABC_transporter-like_CS"/>
</dbReference>
<feature type="domain" description="ABC transmembrane type-1" evidence="9">
    <location>
        <begin position="60"/>
        <end position="323"/>
    </location>
</feature>
<dbReference type="FunFam" id="3.40.50.300:FF:000218">
    <property type="entry name" value="Multidrug ABC transporter ATP-binding protein"/>
    <property type="match status" value="1"/>
</dbReference>
<keyword evidence="11" id="KW-1185">Reference proteome</keyword>
<evidence type="ECO:0000259" key="8">
    <source>
        <dbReference type="PROSITE" id="PS50893"/>
    </source>
</evidence>
<protein>
    <submittedName>
        <fullName evidence="10">ABC transporter ATP-binding protein</fullName>
    </submittedName>
</protein>
<evidence type="ECO:0000256" key="1">
    <source>
        <dbReference type="ARBA" id="ARBA00004651"/>
    </source>
</evidence>
<dbReference type="GO" id="GO:0005886">
    <property type="term" value="C:plasma membrane"/>
    <property type="evidence" value="ECO:0007669"/>
    <property type="project" value="UniProtKB-SubCell"/>
</dbReference>
<gene>
    <name evidence="10" type="ORF">PROH_15940</name>
</gene>
<keyword evidence="5 7" id="KW-1133">Transmembrane helix</keyword>
<dbReference type="PROSITE" id="PS00211">
    <property type="entry name" value="ABC_TRANSPORTER_1"/>
    <property type="match status" value="1"/>
</dbReference>
<evidence type="ECO:0000256" key="3">
    <source>
        <dbReference type="ARBA" id="ARBA00022741"/>
    </source>
</evidence>
<reference evidence="10" key="1">
    <citation type="submission" date="2012-04" db="EMBL/GenBank/DDBJ databases">
        <authorList>
            <person name="Borisov I.G."/>
            <person name="Ivanikova N.V."/>
            <person name="Pinevich A.V."/>
        </authorList>
    </citation>
    <scope>NUCLEOTIDE SEQUENCE</scope>
    <source>
        <strain evidence="10">CALU 1027</strain>
    </source>
</reference>
<dbReference type="GO" id="GO:0005524">
    <property type="term" value="F:ATP binding"/>
    <property type="evidence" value="ECO:0007669"/>
    <property type="project" value="UniProtKB-KW"/>
</dbReference>
<dbReference type="Pfam" id="PF00005">
    <property type="entry name" value="ABC_tran"/>
    <property type="match status" value="1"/>
</dbReference>
<feature type="domain" description="ABC transporter" evidence="8">
    <location>
        <begin position="357"/>
        <end position="592"/>
    </location>
</feature>
<name>A0A0M2PYE4_PROHO</name>
<feature type="transmembrane region" description="Helical" evidence="7">
    <location>
        <begin position="77"/>
        <end position="97"/>
    </location>
</feature>
<keyword evidence="6 7" id="KW-0472">Membrane</keyword>
<comment type="caution">
    <text evidence="10">The sequence shown here is derived from an EMBL/GenBank/DDBJ whole genome shotgun (WGS) entry which is preliminary data.</text>
</comment>
<dbReference type="RefSeq" id="WP_044076811.1">
    <property type="nucleotide sequence ID" value="NZ_KB235937.1"/>
</dbReference>
<dbReference type="Proteomes" id="UP000034681">
    <property type="component" value="Unassembled WGS sequence"/>
</dbReference>
<keyword evidence="3" id="KW-0547">Nucleotide-binding</keyword>